<evidence type="ECO:0008006" key="9">
    <source>
        <dbReference type="Google" id="ProtNLM"/>
    </source>
</evidence>
<dbReference type="RefSeq" id="XP_012178706.1">
    <property type="nucleotide sequence ID" value="XM_012323316.1"/>
</dbReference>
<accession>J4G0Z7</accession>
<comment type="similarity">
    <text evidence="2">Belongs to the GILT family.</text>
</comment>
<dbReference type="AlphaFoldDB" id="J4G0Z7"/>
<gene>
    <name evidence="7" type="ORF">FIBRA_01441</name>
</gene>
<feature type="signal peptide" evidence="6">
    <location>
        <begin position="1"/>
        <end position="20"/>
    </location>
</feature>
<evidence type="ECO:0000256" key="4">
    <source>
        <dbReference type="ARBA" id="ARBA00022729"/>
    </source>
</evidence>
<dbReference type="GO" id="GO:0016671">
    <property type="term" value="F:oxidoreductase activity, acting on a sulfur group of donors, disulfide as acceptor"/>
    <property type="evidence" value="ECO:0007669"/>
    <property type="project" value="InterPro"/>
</dbReference>
<evidence type="ECO:0000313" key="8">
    <source>
        <dbReference type="Proteomes" id="UP000006352"/>
    </source>
</evidence>
<keyword evidence="3" id="KW-0964">Secreted</keyword>
<evidence type="ECO:0000256" key="3">
    <source>
        <dbReference type="ARBA" id="ARBA00022525"/>
    </source>
</evidence>
<evidence type="ECO:0000256" key="1">
    <source>
        <dbReference type="ARBA" id="ARBA00004613"/>
    </source>
</evidence>
<dbReference type="EMBL" id="HE796932">
    <property type="protein sequence ID" value="CCL99423.1"/>
    <property type="molecule type" value="Genomic_DNA"/>
</dbReference>
<dbReference type="InParanoid" id="J4G0Z7"/>
<dbReference type="STRING" id="599839.J4G0Z7"/>
<evidence type="ECO:0000256" key="2">
    <source>
        <dbReference type="ARBA" id="ARBA00005679"/>
    </source>
</evidence>
<name>J4G0Z7_9APHY</name>
<dbReference type="PANTHER" id="PTHR13234:SF8">
    <property type="entry name" value="GAMMA-INTERFERON-INDUCIBLE LYSOSOMAL THIOL REDUCTASE"/>
    <property type="match status" value="1"/>
</dbReference>
<protein>
    <recommendedName>
        <fullName evidence="9">Gamma interferon inducible lysosomal thiol reductase GILT</fullName>
    </recommendedName>
</protein>
<dbReference type="OrthoDB" id="958254at2759"/>
<dbReference type="PANTHER" id="PTHR13234">
    <property type="entry name" value="GAMMA-INTERFERON INDUCIBLE LYSOSOMAL THIOL REDUCTASE GILT"/>
    <property type="match status" value="1"/>
</dbReference>
<reference evidence="7 8" key="1">
    <citation type="journal article" date="2012" name="Appl. Environ. Microbiol.">
        <title>Short-read sequencing for genomic analysis of the brown rot fungus Fibroporia radiculosa.</title>
        <authorList>
            <person name="Tang J.D."/>
            <person name="Perkins A.D."/>
            <person name="Sonstegard T.S."/>
            <person name="Schroeder S.G."/>
            <person name="Burgess S.C."/>
            <person name="Diehl S.V."/>
        </authorList>
    </citation>
    <scope>NUCLEOTIDE SEQUENCE [LARGE SCALE GENOMIC DNA]</scope>
    <source>
        <strain evidence="7 8">TFFH 294</strain>
    </source>
</reference>
<dbReference type="GO" id="GO:0005576">
    <property type="term" value="C:extracellular region"/>
    <property type="evidence" value="ECO:0007669"/>
    <property type="project" value="UniProtKB-SubCell"/>
</dbReference>
<proteinExistence type="inferred from homology"/>
<organism evidence="7 8">
    <name type="scientific">Fibroporia radiculosa</name>
    <dbReference type="NCBI Taxonomy" id="599839"/>
    <lineage>
        <taxon>Eukaryota</taxon>
        <taxon>Fungi</taxon>
        <taxon>Dikarya</taxon>
        <taxon>Basidiomycota</taxon>
        <taxon>Agaricomycotina</taxon>
        <taxon>Agaricomycetes</taxon>
        <taxon>Polyporales</taxon>
        <taxon>Fibroporiaceae</taxon>
        <taxon>Fibroporia</taxon>
    </lineage>
</organism>
<keyword evidence="4 6" id="KW-0732">Signal</keyword>
<comment type="subcellular location">
    <subcellularLocation>
        <location evidence="1">Secreted</location>
    </subcellularLocation>
</comment>
<evidence type="ECO:0000313" key="7">
    <source>
        <dbReference type="EMBL" id="CCL99423.1"/>
    </source>
</evidence>
<dbReference type="GeneID" id="24094334"/>
<feature type="chain" id="PRO_5003778892" description="Gamma interferon inducible lysosomal thiol reductase GILT" evidence="6">
    <location>
        <begin position="21"/>
        <end position="242"/>
    </location>
</feature>
<dbReference type="InterPro" id="IPR004911">
    <property type="entry name" value="Interferon-induced_GILT"/>
</dbReference>
<dbReference type="Pfam" id="PF03227">
    <property type="entry name" value="GILT"/>
    <property type="match status" value="1"/>
</dbReference>
<keyword evidence="5" id="KW-0325">Glycoprotein</keyword>
<dbReference type="HOGENOM" id="CLU_072148_2_1_1"/>
<keyword evidence="8" id="KW-1185">Reference proteome</keyword>
<evidence type="ECO:0000256" key="5">
    <source>
        <dbReference type="ARBA" id="ARBA00023180"/>
    </source>
</evidence>
<evidence type="ECO:0000256" key="6">
    <source>
        <dbReference type="SAM" id="SignalP"/>
    </source>
</evidence>
<sequence length="242" mass="26240">MTNLLLSLVAVSAFAFGSLAIPKSHSPLLVQTEHELDYADTKVPVILGVMSRCPDALLCESVFDHVLKKVIDRVDLSLSFIGAINATEPTFGVTCKHGPLECAGNVQELCALKYADATQFWEFLQCQNYQGRDKIGLAETALQCANTAKIDWEASGVGACTGLDGSGTASEGVQLLQESVRASQELGIKNSCTVLINGKQVCIHDGTWKQCENGHTPHDFIKQINEEYNRLNGINTDDRVIV</sequence>
<dbReference type="Proteomes" id="UP000006352">
    <property type="component" value="Unassembled WGS sequence"/>
</dbReference>